<keyword evidence="2" id="KW-0479">Metal-binding</keyword>
<dbReference type="PANTHER" id="PTHR10869">
    <property type="entry name" value="PROLYL 4-HYDROXYLASE ALPHA SUBUNIT"/>
    <property type="match status" value="1"/>
</dbReference>
<evidence type="ECO:0008006" key="12">
    <source>
        <dbReference type="Google" id="ProtNLM"/>
    </source>
</evidence>
<dbReference type="PROSITE" id="PS00018">
    <property type="entry name" value="EF_HAND_1"/>
    <property type="match status" value="1"/>
</dbReference>
<protein>
    <recommendedName>
        <fullName evidence="12">Transmembrane prolyl 4-hydroxylase</fullName>
    </recommendedName>
</protein>
<evidence type="ECO:0000256" key="2">
    <source>
        <dbReference type="ARBA" id="ARBA00022723"/>
    </source>
</evidence>
<dbReference type="InterPro" id="IPR044862">
    <property type="entry name" value="Pro_4_hyd_alph_FE2OG_OXY"/>
</dbReference>
<dbReference type="InterPro" id="IPR002048">
    <property type="entry name" value="EF_hand_dom"/>
</dbReference>
<dbReference type="Gene3D" id="1.10.238.10">
    <property type="entry name" value="EF-hand"/>
    <property type="match status" value="1"/>
</dbReference>
<keyword evidence="6" id="KW-0560">Oxidoreductase</keyword>
<dbReference type="InterPro" id="IPR011992">
    <property type="entry name" value="EF-hand-dom_pair"/>
</dbReference>
<keyword evidence="11" id="KW-1185">Reference proteome</keyword>
<accession>A0ABN8N1N2</accession>
<dbReference type="SUPFAM" id="SSF47473">
    <property type="entry name" value="EF-hand"/>
    <property type="match status" value="1"/>
</dbReference>
<dbReference type="EMBL" id="CALNXK010000006">
    <property type="protein sequence ID" value="CAH3038206.1"/>
    <property type="molecule type" value="Genomic_DNA"/>
</dbReference>
<evidence type="ECO:0000313" key="10">
    <source>
        <dbReference type="EMBL" id="CAH3038206.1"/>
    </source>
</evidence>
<feature type="domain" description="Fe2OG dioxygenase" evidence="9">
    <location>
        <begin position="273"/>
        <end position="416"/>
    </location>
</feature>
<organism evidence="10 11">
    <name type="scientific">Porites lobata</name>
    <dbReference type="NCBI Taxonomy" id="104759"/>
    <lineage>
        <taxon>Eukaryota</taxon>
        <taxon>Metazoa</taxon>
        <taxon>Cnidaria</taxon>
        <taxon>Anthozoa</taxon>
        <taxon>Hexacorallia</taxon>
        <taxon>Scleractinia</taxon>
        <taxon>Fungiina</taxon>
        <taxon>Poritidae</taxon>
        <taxon>Porites</taxon>
    </lineage>
</organism>
<evidence type="ECO:0000313" key="11">
    <source>
        <dbReference type="Proteomes" id="UP001159405"/>
    </source>
</evidence>
<dbReference type="Pfam" id="PF13640">
    <property type="entry name" value="2OG-FeII_Oxy_3"/>
    <property type="match status" value="1"/>
</dbReference>
<keyword evidence="7" id="KW-0408">Iron</keyword>
<dbReference type="PROSITE" id="PS51471">
    <property type="entry name" value="FE2OG_OXY"/>
    <property type="match status" value="1"/>
</dbReference>
<proteinExistence type="predicted"/>
<dbReference type="InterPro" id="IPR018247">
    <property type="entry name" value="EF_Hand_1_Ca_BS"/>
</dbReference>
<comment type="caution">
    <text evidence="10">The sequence shown here is derived from an EMBL/GenBank/DDBJ whole genome shotgun (WGS) entry which is preliminary data.</text>
</comment>
<evidence type="ECO:0000259" key="9">
    <source>
        <dbReference type="PROSITE" id="PS51471"/>
    </source>
</evidence>
<evidence type="ECO:0000256" key="3">
    <source>
        <dbReference type="ARBA" id="ARBA00022837"/>
    </source>
</evidence>
<dbReference type="CDD" id="cd00051">
    <property type="entry name" value="EFh"/>
    <property type="match status" value="1"/>
</dbReference>
<dbReference type="Proteomes" id="UP001159405">
    <property type="component" value="Unassembled WGS sequence"/>
</dbReference>
<reference evidence="10 11" key="1">
    <citation type="submission" date="2022-05" db="EMBL/GenBank/DDBJ databases">
        <authorList>
            <consortium name="Genoscope - CEA"/>
            <person name="William W."/>
        </authorList>
    </citation>
    <scope>NUCLEOTIDE SEQUENCE [LARGE SCALE GENOMIC DNA]</scope>
</reference>
<name>A0ABN8N1N2_9CNID</name>
<feature type="domain" description="EF-hand" evidence="8">
    <location>
        <begin position="148"/>
        <end position="185"/>
    </location>
</feature>
<dbReference type="InterPro" id="IPR045054">
    <property type="entry name" value="P4HA-like"/>
</dbReference>
<comment type="cofactor">
    <cofactor evidence="1">
        <name>L-ascorbate</name>
        <dbReference type="ChEBI" id="CHEBI:38290"/>
    </cofactor>
</comment>
<keyword evidence="5" id="KW-0223">Dioxygenase</keyword>
<keyword evidence="3" id="KW-0106">Calcium</keyword>
<dbReference type="Gene3D" id="2.60.120.620">
    <property type="entry name" value="q2cbj1_9rhob like domain"/>
    <property type="match status" value="1"/>
</dbReference>
<evidence type="ECO:0000256" key="4">
    <source>
        <dbReference type="ARBA" id="ARBA00022896"/>
    </source>
</evidence>
<keyword evidence="4" id="KW-0847">Vitamin C</keyword>
<dbReference type="SMART" id="SM00702">
    <property type="entry name" value="P4Hc"/>
    <property type="match status" value="1"/>
</dbReference>
<evidence type="ECO:0000256" key="5">
    <source>
        <dbReference type="ARBA" id="ARBA00022964"/>
    </source>
</evidence>
<gene>
    <name evidence="10" type="ORF">PLOB_00039703</name>
</gene>
<dbReference type="PANTHER" id="PTHR10869:SF246">
    <property type="entry name" value="TRANSMEMBRANE PROLYL 4-HYDROXYLASE"/>
    <property type="match status" value="1"/>
</dbReference>
<evidence type="ECO:0000256" key="7">
    <source>
        <dbReference type="ARBA" id="ARBA00023004"/>
    </source>
</evidence>
<evidence type="ECO:0000259" key="8">
    <source>
        <dbReference type="PROSITE" id="PS50222"/>
    </source>
</evidence>
<dbReference type="InterPro" id="IPR005123">
    <property type="entry name" value="Oxoglu/Fe-dep_dioxygenase_dom"/>
</dbReference>
<sequence>MVMLPNLYFIHSLRSGQASVISRVKEDSCNYTKKFWKPRICAKNKGRDEAGHSATNAMYRLVRLDGVKVGHVRALNLSEDKAYRVVTRSLRPLLFQIPEFLSLKECDEVIQITQKQHLKDSETVYGKAEGIPREEFEKSLNGRNLSFEKAALCRRMFRPENLDKDKDRKISLQEFITMIDKEKRVHPTNEDARPIFRLFDVDLDGLIVPEECVNLTNAVYSEFLYNLEELKLTPRYYLRFSETASLPRNEPLVKTLQERIAKLTGLSRRLIEKSEPIQAVRYSTFGHYNVHYDTTFGGAKRTECCRGTAYDDCHLCRFITVILYLNDVIKGGETAFPVADDPQKFHSRNYSITLNKRCQEANLIIKPKKGTAVMWYNHFLEHDGADHMGGADWMTLHGGCDVIEGVKWIANVWLNAPVKSGGEI</sequence>
<evidence type="ECO:0000256" key="1">
    <source>
        <dbReference type="ARBA" id="ARBA00001961"/>
    </source>
</evidence>
<evidence type="ECO:0000256" key="6">
    <source>
        <dbReference type="ARBA" id="ARBA00023002"/>
    </source>
</evidence>
<dbReference type="InterPro" id="IPR006620">
    <property type="entry name" value="Pro_4_hyd_alph"/>
</dbReference>
<dbReference type="PROSITE" id="PS50222">
    <property type="entry name" value="EF_HAND_2"/>
    <property type="match status" value="1"/>
</dbReference>